<dbReference type="Gene3D" id="3.10.50.10">
    <property type="match status" value="1"/>
</dbReference>
<keyword evidence="3" id="KW-0146">Chitin degradation</keyword>
<proteinExistence type="inferred from homology"/>
<reference evidence="11" key="1">
    <citation type="submission" date="2021-03" db="EMBL/GenBank/DDBJ databases">
        <title>Evolutionary innovations through gain and loss of genes in the ectomycorrhizal Boletales.</title>
        <authorList>
            <person name="Wu G."/>
            <person name="Miyauchi S."/>
            <person name="Morin E."/>
            <person name="Yang Z.-L."/>
            <person name="Xu J."/>
            <person name="Martin F.M."/>
        </authorList>
    </citation>
    <scope>NUCLEOTIDE SEQUENCE</scope>
    <source>
        <strain evidence="11">BR01</strain>
    </source>
</reference>
<evidence type="ECO:0000256" key="6">
    <source>
        <dbReference type="ARBA" id="ARBA00023326"/>
    </source>
</evidence>
<dbReference type="PANTHER" id="PTHR11177:SF317">
    <property type="entry name" value="CHITINASE 12-RELATED"/>
    <property type="match status" value="1"/>
</dbReference>
<dbReference type="PROSITE" id="PS01095">
    <property type="entry name" value="GH18_1"/>
    <property type="match status" value="1"/>
</dbReference>
<evidence type="ECO:0000256" key="8">
    <source>
        <dbReference type="RuleBase" id="RU004453"/>
    </source>
</evidence>
<protein>
    <submittedName>
        <fullName evidence="11">Endochitinase</fullName>
    </submittedName>
</protein>
<evidence type="ECO:0000256" key="2">
    <source>
        <dbReference type="ARBA" id="ARBA00022801"/>
    </source>
</evidence>
<dbReference type="InterPro" id="IPR017853">
    <property type="entry name" value="GH"/>
</dbReference>
<comment type="similarity">
    <text evidence="8">Belongs to the glycosyl hydrolase 18 family.</text>
</comment>
<dbReference type="InterPro" id="IPR011583">
    <property type="entry name" value="Chitinase_II/V-like_cat"/>
</dbReference>
<dbReference type="Proteomes" id="UP000683000">
    <property type="component" value="Unassembled WGS sequence"/>
</dbReference>
<dbReference type="GO" id="GO:0005576">
    <property type="term" value="C:extracellular region"/>
    <property type="evidence" value="ECO:0007669"/>
    <property type="project" value="TreeGrafter"/>
</dbReference>
<dbReference type="PANTHER" id="PTHR11177">
    <property type="entry name" value="CHITINASE"/>
    <property type="match status" value="1"/>
</dbReference>
<evidence type="ECO:0000256" key="4">
    <source>
        <dbReference type="ARBA" id="ARBA00023277"/>
    </source>
</evidence>
<dbReference type="GO" id="GO:0000272">
    <property type="term" value="P:polysaccharide catabolic process"/>
    <property type="evidence" value="ECO:0007669"/>
    <property type="project" value="UniProtKB-KW"/>
</dbReference>
<evidence type="ECO:0000256" key="3">
    <source>
        <dbReference type="ARBA" id="ARBA00023024"/>
    </source>
</evidence>
<dbReference type="GO" id="GO:0008061">
    <property type="term" value="F:chitin binding"/>
    <property type="evidence" value="ECO:0007669"/>
    <property type="project" value="InterPro"/>
</dbReference>
<accession>A0A8I2YRP6</accession>
<evidence type="ECO:0000256" key="5">
    <source>
        <dbReference type="ARBA" id="ARBA00023295"/>
    </source>
</evidence>
<organism evidence="11 12">
    <name type="scientific">Boletus reticuloceps</name>
    <dbReference type="NCBI Taxonomy" id="495285"/>
    <lineage>
        <taxon>Eukaryota</taxon>
        <taxon>Fungi</taxon>
        <taxon>Dikarya</taxon>
        <taxon>Basidiomycota</taxon>
        <taxon>Agaricomycotina</taxon>
        <taxon>Agaricomycetes</taxon>
        <taxon>Agaricomycetidae</taxon>
        <taxon>Boletales</taxon>
        <taxon>Boletineae</taxon>
        <taxon>Boletaceae</taxon>
        <taxon>Boletoideae</taxon>
        <taxon>Boletus</taxon>
    </lineage>
</organism>
<dbReference type="InterPro" id="IPR029070">
    <property type="entry name" value="Chitinase_insertion_sf"/>
</dbReference>
<dbReference type="Pfam" id="PF00704">
    <property type="entry name" value="Glyco_hydro_18"/>
    <property type="match status" value="1"/>
</dbReference>
<keyword evidence="6" id="KW-0624">Polysaccharide degradation</keyword>
<dbReference type="EMBL" id="JAGFBS010000014">
    <property type="protein sequence ID" value="KAG6375577.1"/>
    <property type="molecule type" value="Genomic_DNA"/>
</dbReference>
<dbReference type="SUPFAM" id="SSF51445">
    <property type="entry name" value="(Trans)glycosidases"/>
    <property type="match status" value="1"/>
</dbReference>
<evidence type="ECO:0000313" key="12">
    <source>
        <dbReference type="Proteomes" id="UP000683000"/>
    </source>
</evidence>
<dbReference type="PROSITE" id="PS51910">
    <property type="entry name" value="GH18_2"/>
    <property type="match status" value="1"/>
</dbReference>
<dbReference type="AlphaFoldDB" id="A0A8I2YRP6"/>
<evidence type="ECO:0000256" key="1">
    <source>
        <dbReference type="ARBA" id="ARBA00000822"/>
    </source>
</evidence>
<keyword evidence="9" id="KW-0732">Signal</keyword>
<evidence type="ECO:0000259" key="10">
    <source>
        <dbReference type="PROSITE" id="PS51910"/>
    </source>
</evidence>
<keyword evidence="5 7" id="KW-0326">Glycosidase</keyword>
<keyword evidence="2 7" id="KW-0378">Hydrolase</keyword>
<evidence type="ECO:0000313" key="11">
    <source>
        <dbReference type="EMBL" id="KAG6375577.1"/>
    </source>
</evidence>
<feature type="signal peptide" evidence="9">
    <location>
        <begin position="1"/>
        <end position="19"/>
    </location>
</feature>
<dbReference type="InterPro" id="IPR001223">
    <property type="entry name" value="Glyco_hydro18_cat"/>
</dbReference>
<sequence length="426" mass="45981">MSFAILSLTMLSMLRTATSVAPQTNCPGGVAAAWYTPDMLPLSWVSWDKYNTLIYSFAITTPSVNNITLSGSDPSLPQFVCEAHTNNVSAHIAIGGWDGSQFFSTNVATPENRTAFAQTVINFAEVYDLDGINFDWEYPNKQGIGCNMINANDTQNFLYFLQELRKDPVGARITLSAAVSVTPFTNASGQPSTDVSGFAEVLDYIAIMDYDVWGNWDSTIGVGPNAPLNDTCAVPANQQGSAVSAVDAWTAAGIPANQIVLGVAGYGHSFSVAPYDAFVDGSKTELAAYPKFNASNQPPGDSQASTPGHDVCGVVEGPGGTYAFKSLVEDGFLTTEGNPAQGIHYRFDTCSQTPYVYNETSEVMISFDDVHSFAAKGSYIKETSLKGFAMWQLVDDSNNLLVDSIRNAVGYGARNAHKRNWMWTHW</sequence>
<dbReference type="InterPro" id="IPR050314">
    <property type="entry name" value="Glycosyl_Hydrlase_18"/>
</dbReference>
<dbReference type="GO" id="GO:0008843">
    <property type="term" value="F:endochitinase activity"/>
    <property type="evidence" value="ECO:0007669"/>
    <property type="project" value="UniProtKB-EC"/>
</dbReference>
<evidence type="ECO:0000256" key="9">
    <source>
        <dbReference type="SAM" id="SignalP"/>
    </source>
</evidence>
<dbReference type="Gene3D" id="3.20.20.80">
    <property type="entry name" value="Glycosidases"/>
    <property type="match status" value="1"/>
</dbReference>
<dbReference type="OrthoDB" id="73875at2759"/>
<keyword evidence="4" id="KW-0119">Carbohydrate metabolism</keyword>
<comment type="caution">
    <text evidence="11">The sequence shown here is derived from an EMBL/GenBank/DDBJ whole genome shotgun (WGS) entry which is preliminary data.</text>
</comment>
<keyword evidence="12" id="KW-1185">Reference proteome</keyword>
<dbReference type="SUPFAM" id="SSF54556">
    <property type="entry name" value="Chitinase insertion domain"/>
    <property type="match status" value="1"/>
</dbReference>
<evidence type="ECO:0000256" key="7">
    <source>
        <dbReference type="RuleBase" id="RU000489"/>
    </source>
</evidence>
<feature type="domain" description="GH18" evidence="10">
    <location>
        <begin position="17"/>
        <end position="412"/>
    </location>
</feature>
<dbReference type="InterPro" id="IPR001579">
    <property type="entry name" value="Glyco_hydro_18_chit_AS"/>
</dbReference>
<dbReference type="SMART" id="SM00636">
    <property type="entry name" value="Glyco_18"/>
    <property type="match status" value="1"/>
</dbReference>
<comment type="catalytic activity">
    <reaction evidence="1">
        <text>Random endo-hydrolysis of N-acetyl-beta-D-glucosaminide (1-&gt;4)-beta-linkages in chitin and chitodextrins.</text>
        <dbReference type="EC" id="3.2.1.14"/>
    </reaction>
</comment>
<dbReference type="GO" id="GO:0006032">
    <property type="term" value="P:chitin catabolic process"/>
    <property type="evidence" value="ECO:0007669"/>
    <property type="project" value="UniProtKB-KW"/>
</dbReference>
<feature type="chain" id="PRO_5034883022" evidence="9">
    <location>
        <begin position="20"/>
        <end position="426"/>
    </location>
</feature>
<gene>
    <name evidence="11" type="ORF">JVT61DRAFT_3142</name>
</gene>
<name>A0A8I2YRP6_9AGAM</name>